<feature type="domain" description="F-box" evidence="1">
    <location>
        <begin position="109"/>
        <end position="132"/>
    </location>
</feature>
<proteinExistence type="predicted"/>
<dbReference type="AlphaFoldDB" id="A0A9W8MSC9"/>
<evidence type="ECO:0000313" key="2">
    <source>
        <dbReference type="EMBL" id="KAJ3503924.1"/>
    </source>
</evidence>
<dbReference type="EMBL" id="JANKHO010001074">
    <property type="protein sequence ID" value="KAJ3503924.1"/>
    <property type="molecule type" value="Genomic_DNA"/>
</dbReference>
<dbReference type="OrthoDB" id="3051796at2759"/>
<comment type="caution">
    <text evidence="2">The sequence shown here is derived from an EMBL/GenBank/DDBJ whole genome shotgun (WGS) entry which is preliminary data.</text>
</comment>
<dbReference type="InterPro" id="IPR001810">
    <property type="entry name" value="F-box_dom"/>
</dbReference>
<evidence type="ECO:0000313" key="3">
    <source>
        <dbReference type="Proteomes" id="UP001148786"/>
    </source>
</evidence>
<reference evidence="2" key="1">
    <citation type="submission" date="2022-07" db="EMBL/GenBank/DDBJ databases">
        <title>Genome Sequence of Agrocybe chaxingu.</title>
        <authorList>
            <person name="Buettner E."/>
        </authorList>
    </citation>
    <scope>NUCLEOTIDE SEQUENCE</scope>
    <source>
        <strain evidence="2">MP-N11</strain>
    </source>
</reference>
<dbReference type="Pfam" id="PF12937">
    <property type="entry name" value="F-box-like"/>
    <property type="match status" value="1"/>
</dbReference>
<dbReference type="Proteomes" id="UP001148786">
    <property type="component" value="Unassembled WGS sequence"/>
</dbReference>
<name>A0A9W8MSC9_9AGAR</name>
<gene>
    <name evidence="2" type="ORF">NLJ89_g8214</name>
</gene>
<evidence type="ECO:0000259" key="1">
    <source>
        <dbReference type="Pfam" id="PF12937"/>
    </source>
</evidence>
<sequence>MPSTNSTAATQRIPFKCIQAIRGSCRGCLARSQLEDGTRRADMSPKEIDTLKATVNGAHDPMFRIFSPELVSLILTLCVHDSDEEAQIPEQRGCRRHLRRNGPHMPIVLSAVCRRWRDIALSTPQLWTSIFIKFDEADSIPTQQARANFVQEWLSRSGQLPLSIAIAFDTIVVSGRSKLDSESMFYPIVDIINGCSSRWKTLDVQVPGSLLPRIRGNSTGRSILKDIRIIRTDWPLYTESLKRLRLDGVKPSPTSVTMSRLDLRSLGILWDNVTHLDAMGLNLADCVKVLQKAPRMTHWRLDYIPDIEDADHPADGCKTLIIHHSLQSLDLWYITYPRLLLDQLTLPSLRHLRYHCSSFPASLSSLKSLLERSSSPLLALEIDLAVDGNKDHQDCIDLLRSVPTVRDLTLNSTQNMDTFLDLLGRTSMPHTLAEKDRFLPRLRRFSFTGERLFKWSKILEVFPCGDQLDHSFRRPLSSLNITICTERQDNHPDDCIEESLLPRLFELMEHNIHISIKGLDDEDWIERSACYHKELKDVTTL</sequence>
<organism evidence="2 3">
    <name type="scientific">Agrocybe chaxingu</name>
    <dbReference type="NCBI Taxonomy" id="84603"/>
    <lineage>
        <taxon>Eukaryota</taxon>
        <taxon>Fungi</taxon>
        <taxon>Dikarya</taxon>
        <taxon>Basidiomycota</taxon>
        <taxon>Agaricomycotina</taxon>
        <taxon>Agaricomycetes</taxon>
        <taxon>Agaricomycetidae</taxon>
        <taxon>Agaricales</taxon>
        <taxon>Agaricineae</taxon>
        <taxon>Strophariaceae</taxon>
        <taxon>Agrocybe</taxon>
    </lineage>
</organism>
<keyword evidence="3" id="KW-1185">Reference proteome</keyword>
<protein>
    <recommendedName>
        <fullName evidence="1">F-box domain-containing protein</fullName>
    </recommendedName>
</protein>
<accession>A0A9W8MSC9</accession>